<gene>
    <name evidence="1" type="ORF">MNBD_GAMMA18-522</name>
</gene>
<reference evidence="1" key="1">
    <citation type="submission" date="2018-06" db="EMBL/GenBank/DDBJ databases">
        <authorList>
            <person name="Zhirakovskaya E."/>
        </authorList>
    </citation>
    <scope>NUCLEOTIDE SEQUENCE</scope>
</reference>
<organism evidence="1">
    <name type="scientific">hydrothermal vent metagenome</name>
    <dbReference type="NCBI Taxonomy" id="652676"/>
    <lineage>
        <taxon>unclassified sequences</taxon>
        <taxon>metagenomes</taxon>
        <taxon>ecological metagenomes</taxon>
    </lineage>
</organism>
<dbReference type="InterPro" id="IPR051805">
    <property type="entry name" value="Dehydratase_Activator_Redct"/>
</dbReference>
<sequence>MESRNIEQQLQQFESQQREQLGLNQVPIHWHDAALQVEPFDKSKHTVLFGSLTHAHDQLLLATLKGCGYRVEALPTPDVNSLQRGKEFGNRGQCNPTYFTVGNLVHYLQTLCEQQELTAEQVVRDYAFVTASTCGPCRFGMYATEYRKALRDAGFEGFRVMSFQTETAVENEPLAFPINKRLTLALLRAVVIGDVINALGYRMRPYEVNEGETDQAQAQSMDLITTAIAQGKGLGRALARSKVLFNRVELNLLQAKPKISIIGEFWAMTTEGEGNYQLQRFLESEGAECEVQPIAAWFLYLIWAERDSHAEATRAGLHSAWSGRLQQVKLRLVERMLKGYFQHISKKLGLNYYKLCDMDQLAETSKEYYPIQLRGGEGHMEVGKLIQSFRDKKHHLVLSVKPFGCMPSSGVSDGIQPLVIAHYPEANFLAVETSGDGAVNVYSRVQMALFRARKSAESEYQAQLQQHQVDEKQLKQSGVPARYFPHHVAGTAANAVAFLSAQK</sequence>
<protein>
    <submittedName>
        <fullName evidence="1">Activator of (R)-2-hydroxyglutaryl-CoA dehydratase</fullName>
    </submittedName>
</protein>
<dbReference type="PANTHER" id="PTHR32329:SF2">
    <property type="entry name" value="BIFUNCTIONAL PROTEIN [INCLUDES 2-HYDROXYACYL-COA DEHYDRATASE (N-TER) AND ITS ACTIVATOR DOMAIN (C_TERM)"/>
    <property type="match status" value="1"/>
</dbReference>
<name>A0A3B0ZE52_9ZZZZ</name>
<proteinExistence type="predicted"/>
<evidence type="ECO:0000313" key="1">
    <source>
        <dbReference type="EMBL" id="VAW85727.1"/>
    </source>
</evidence>
<dbReference type="AlphaFoldDB" id="A0A3B0ZE52"/>
<accession>A0A3B0ZE52</accession>
<dbReference type="EMBL" id="UOFP01000105">
    <property type="protein sequence ID" value="VAW85727.1"/>
    <property type="molecule type" value="Genomic_DNA"/>
</dbReference>
<dbReference type="PANTHER" id="PTHR32329">
    <property type="entry name" value="BIFUNCTIONAL PROTEIN [INCLUDES 2-HYDROXYACYL-COA DEHYDRATASE (N-TER) AND ITS ACTIVATOR DOMAIN (C_TERM)-RELATED"/>
    <property type="match status" value="1"/>
</dbReference>